<dbReference type="AlphaFoldDB" id="A0A136JD76"/>
<keyword evidence="4" id="KW-1185">Reference proteome</keyword>
<keyword evidence="1" id="KW-0540">Nuclease</keyword>
<evidence type="ECO:0000313" key="4">
    <source>
        <dbReference type="Proteomes" id="UP000070501"/>
    </source>
</evidence>
<dbReference type="SUPFAM" id="SSF53933">
    <property type="entry name" value="Microbial ribonucleases"/>
    <property type="match status" value="1"/>
</dbReference>
<dbReference type="GO" id="GO:0016787">
    <property type="term" value="F:hydrolase activity"/>
    <property type="evidence" value="ECO:0007669"/>
    <property type="project" value="UniProtKB-KW"/>
</dbReference>
<evidence type="ECO:0000313" key="3">
    <source>
        <dbReference type="EMBL" id="KXJ95094.1"/>
    </source>
</evidence>
<evidence type="ECO:0000256" key="2">
    <source>
        <dbReference type="ARBA" id="ARBA00022801"/>
    </source>
</evidence>
<name>A0A136JD76_9PEZI</name>
<dbReference type="InterPro" id="IPR016191">
    <property type="entry name" value="Ribonuclease/ribotoxin"/>
</dbReference>
<dbReference type="GO" id="GO:0003723">
    <property type="term" value="F:RNA binding"/>
    <property type="evidence" value="ECO:0007669"/>
    <property type="project" value="InterPro"/>
</dbReference>
<organism evidence="3 4">
    <name type="scientific">Microdochium bolleyi</name>
    <dbReference type="NCBI Taxonomy" id="196109"/>
    <lineage>
        <taxon>Eukaryota</taxon>
        <taxon>Fungi</taxon>
        <taxon>Dikarya</taxon>
        <taxon>Ascomycota</taxon>
        <taxon>Pezizomycotina</taxon>
        <taxon>Sordariomycetes</taxon>
        <taxon>Xylariomycetidae</taxon>
        <taxon>Xylariales</taxon>
        <taxon>Microdochiaceae</taxon>
        <taxon>Microdochium</taxon>
    </lineage>
</organism>
<proteinExistence type="predicted"/>
<accession>A0A136JD76</accession>
<dbReference type="OrthoDB" id="5400622at2759"/>
<gene>
    <name evidence="3" type="ORF">Micbo1qcDRAFT_200531</name>
</gene>
<protein>
    <submittedName>
        <fullName evidence="3">Uncharacterized protein</fullName>
    </submittedName>
</protein>
<dbReference type="InParanoid" id="A0A136JD76"/>
<sequence>MGWRELLGMKRRYKIERLDAGPGSQVRRQSSLAQHLAVAPPPQPNYKGKKYPHVYQNKDKPVTFPAETEQLQEYIAGPYPYNKQNAKGKARIGATTSGQPVFADPGYQRIVTDNNKKIKGVIYHPYVAGGHDNRFVRAEEVYSFDVKKRSKNLANQGAKAAKWANVTKKKTS</sequence>
<dbReference type="Proteomes" id="UP000070501">
    <property type="component" value="Unassembled WGS sequence"/>
</dbReference>
<dbReference type="InterPro" id="IPR000026">
    <property type="entry name" value="N1-like"/>
</dbReference>
<keyword evidence="2" id="KW-0378">Hydrolase</keyword>
<dbReference type="Gene3D" id="3.10.450.30">
    <property type="entry name" value="Microbial ribonucleases"/>
    <property type="match status" value="1"/>
</dbReference>
<dbReference type="EMBL" id="KQ964246">
    <property type="protein sequence ID" value="KXJ95094.1"/>
    <property type="molecule type" value="Genomic_DNA"/>
</dbReference>
<dbReference type="GO" id="GO:0004521">
    <property type="term" value="F:RNA endonuclease activity"/>
    <property type="evidence" value="ECO:0007669"/>
    <property type="project" value="InterPro"/>
</dbReference>
<dbReference type="Pfam" id="PF00545">
    <property type="entry name" value="Ribonuclease"/>
    <property type="match status" value="1"/>
</dbReference>
<reference evidence="4" key="1">
    <citation type="submission" date="2016-02" db="EMBL/GenBank/DDBJ databases">
        <title>Draft genome sequence of Microdochium bolleyi, a fungal endophyte of beachgrass.</title>
        <authorList>
            <consortium name="DOE Joint Genome Institute"/>
            <person name="David A.S."/>
            <person name="May G."/>
            <person name="Haridas S."/>
            <person name="Lim J."/>
            <person name="Wang M."/>
            <person name="Labutti K."/>
            <person name="Lipzen A."/>
            <person name="Barry K."/>
            <person name="Grigoriev I.V."/>
        </authorList>
    </citation>
    <scope>NUCLEOTIDE SEQUENCE [LARGE SCALE GENOMIC DNA]</scope>
    <source>
        <strain evidence="4">J235TASD1</strain>
    </source>
</reference>
<evidence type="ECO:0000256" key="1">
    <source>
        <dbReference type="ARBA" id="ARBA00022722"/>
    </source>
</evidence>